<evidence type="ECO:0000313" key="2">
    <source>
        <dbReference type="EMBL" id="MER2288912.1"/>
    </source>
</evidence>
<organism evidence="1 3">
    <name type="scientific">Methylobacterium brachiatum</name>
    <dbReference type="NCBI Taxonomy" id="269660"/>
    <lineage>
        <taxon>Bacteria</taxon>
        <taxon>Pseudomonadati</taxon>
        <taxon>Pseudomonadota</taxon>
        <taxon>Alphaproteobacteria</taxon>
        <taxon>Hyphomicrobiales</taxon>
        <taxon>Methylobacteriaceae</taxon>
        <taxon>Methylobacterium</taxon>
    </lineage>
</organism>
<dbReference type="EMBL" id="JBELQD010000010">
    <property type="protein sequence ID" value="MER2288912.1"/>
    <property type="molecule type" value="Genomic_DNA"/>
</dbReference>
<dbReference type="Proteomes" id="UP001223420">
    <property type="component" value="Unassembled WGS sequence"/>
</dbReference>
<evidence type="ECO:0000313" key="1">
    <source>
        <dbReference type="EMBL" id="MDQ0545759.1"/>
    </source>
</evidence>
<sequence>MRQRVCALTTESTDCLRNRLREAAFLPAFSRGIIEQGAYSVIKSKRSGPRGPVVVNDGAVLPPPRERLFGGPAPDGPLPGHLLVLLSRLHRAEATPKERREPPHA</sequence>
<keyword evidence="4" id="KW-1185">Reference proteome</keyword>
<proteinExistence type="predicted"/>
<dbReference type="EMBL" id="JAUSWL010000010">
    <property type="protein sequence ID" value="MDQ0545759.1"/>
    <property type="molecule type" value="Genomic_DNA"/>
</dbReference>
<name>A0AAJ1WWL7_9HYPH</name>
<gene>
    <name evidence="2" type="ORF">ABS770_11640</name>
    <name evidence="1" type="ORF">QO001_004706</name>
</gene>
<dbReference type="RefSeq" id="WP_230367359.1">
    <property type="nucleotide sequence ID" value="NZ_JAJALK010000011.1"/>
</dbReference>
<dbReference type="AlphaFoldDB" id="A0AAJ1WWL7"/>
<reference evidence="1" key="1">
    <citation type="submission" date="2023-07" db="EMBL/GenBank/DDBJ databases">
        <title>Genomic Encyclopedia of Type Strains, Phase IV (KMG-IV): sequencing the most valuable type-strain genomes for metagenomic binning, comparative biology and taxonomic classification.</title>
        <authorList>
            <person name="Goeker M."/>
        </authorList>
    </citation>
    <scope>NUCLEOTIDE SEQUENCE</scope>
    <source>
        <strain evidence="1">DSM 19569</strain>
    </source>
</reference>
<evidence type="ECO:0000313" key="4">
    <source>
        <dbReference type="Proteomes" id="UP001432995"/>
    </source>
</evidence>
<dbReference type="Proteomes" id="UP001432995">
    <property type="component" value="Unassembled WGS sequence"/>
</dbReference>
<accession>A0AAJ1WWL7</accession>
<evidence type="ECO:0000313" key="3">
    <source>
        <dbReference type="Proteomes" id="UP001223420"/>
    </source>
</evidence>
<protein>
    <submittedName>
        <fullName evidence="1">Uncharacterized protein</fullName>
    </submittedName>
</protein>
<reference evidence="2" key="2">
    <citation type="submission" date="2024-06" db="EMBL/GenBank/DDBJ databases">
        <authorList>
            <person name="Campbell A.G."/>
        </authorList>
    </citation>
    <scope>NUCLEOTIDE SEQUENCE</scope>
    <source>
        <strain evidence="2">EM17</strain>
    </source>
</reference>
<comment type="caution">
    <text evidence="1">The sequence shown here is derived from an EMBL/GenBank/DDBJ whole genome shotgun (WGS) entry which is preliminary data.</text>
</comment>